<evidence type="ECO:0000313" key="3">
    <source>
        <dbReference type="Proteomes" id="UP000076927"/>
    </source>
</evidence>
<dbReference type="PATRIC" id="fig|1178515.4.peg.278"/>
<dbReference type="InterPro" id="IPR016181">
    <property type="entry name" value="Acyl_CoA_acyltransferase"/>
</dbReference>
<dbReference type="PROSITE" id="PS51186">
    <property type="entry name" value="GNAT"/>
    <property type="match status" value="1"/>
</dbReference>
<proteinExistence type="predicted"/>
<organism evidence="2 3">
    <name type="scientific">Paenibacillus swuensis</name>
    <dbReference type="NCBI Taxonomy" id="1178515"/>
    <lineage>
        <taxon>Bacteria</taxon>
        <taxon>Bacillati</taxon>
        <taxon>Bacillota</taxon>
        <taxon>Bacilli</taxon>
        <taxon>Bacillales</taxon>
        <taxon>Paenibacillaceae</taxon>
        <taxon>Paenibacillus</taxon>
    </lineage>
</organism>
<dbReference type="Pfam" id="PF00583">
    <property type="entry name" value="Acetyltransf_1"/>
    <property type="match status" value="1"/>
</dbReference>
<evidence type="ECO:0000313" key="2">
    <source>
        <dbReference type="EMBL" id="ANE48645.1"/>
    </source>
</evidence>
<dbReference type="Proteomes" id="UP000076927">
    <property type="component" value="Chromosome"/>
</dbReference>
<dbReference type="Gene3D" id="3.40.630.30">
    <property type="match status" value="1"/>
</dbReference>
<dbReference type="GO" id="GO:0016747">
    <property type="term" value="F:acyltransferase activity, transferring groups other than amino-acyl groups"/>
    <property type="evidence" value="ECO:0007669"/>
    <property type="project" value="InterPro"/>
</dbReference>
<protein>
    <submittedName>
        <fullName evidence="2">GNAT family acetyltransferase</fullName>
    </submittedName>
</protein>
<dbReference type="EMBL" id="CP011388">
    <property type="protein sequence ID" value="ANE48645.1"/>
    <property type="molecule type" value="Genomic_DNA"/>
</dbReference>
<dbReference type="AlphaFoldDB" id="A0A172TNK9"/>
<accession>A0A172TNK9</accession>
<dbReference type="SUPFAM" id="SSF55729">
    <property type="entry name" value="Acyl-CoA N-acyltransferases (Nat)"/>
    <property type="match status" value="1"/>
</dbReference>
<dbReference type="KEGG" id="pswu:SY83_01510"/>
<dbReference type="InterPro" id="IPR000182">
    <property type="entry name" value="GNAT_dom"/>
</dbReference>
<name>A0A172TNK9_9BACL</name>
<gene>
    <name evidence="2" type="ORF">SY83_01510</name>
</gene>
<dbReference type="STRING" id="1178515.SY83_01510"/>
<evidence type="ECO:0000259" key="1">
    <source>
        <dbReference type="PROSITE" id="PS51186"/>
    </source>
</evidence>
<keyword evidence="2" id="KW-0808">Transferase</keyword>
<dbReference type="OrthoDB" id="2611698at2"/>
<keyword evidence="3" id="KW-1185">Reference proteome</keyword>
<feature type="domain" description="N-acetyltransferase" evidence="1">
    <location>
        <begin position="1"/>
        <end position="133"/>
    </location>
</feature>
<dbReference type="CDD" id="cd04301">
    <property type="entry name" value="NAT_SF"/>
    <property type="match status" value="1"/>
</dbReference>
<sequence>MTVAVEQDYEYIKTRDSHILESLILPKIKANEIYILRVEADAVGWMLYSYFWDNTPFMNMLWIDEPFRGKGWGKETVLFWEREMVQKGYKLVMTSTLANEEAQHFYRRLSYRDAGCLLLENEPLEILFTKKLG</sequence>
<reference evidence="2 3" key="1">
    <citation type="submission" date="2015-01" db="EMBL/GenBank/DDBJ databases">
        <title>Paenibacillus swuensis/DY6/whole genome sequencing.</title>
        <authorList>
            <person name="Kim M.K."/>
            <person name="Srinivasan S."/>
            <person name="Lee J.-J."/>
        </authorList>
    </citation>
    <scope>NUCLEOTIDE SEQUENCE [LARGE SCALE GENOMIC DNA]</scope>
    <source>
        <strain evidence="2 3">DY6</strain>
    </source>
</reference>
<dbReference type="RefSeq" id="WP_068610742.1">
    <property type="nucleotide sequence ID" value="NZ_CP011388.1"/>
</dbReference>